<reference evidence="3 4" key="1">
    <citation type="submission" date="2020-05" db="EMBL/GenBank/DDBJ databases">
        <title>Genome sequence of Kribbella sandramycini ATCC 39419.</title>
        <authorList>
            <person name="Maclea K.S."/>
            <person name="Fair J.L."/>
        </authorList>
    </citation>
    <scope>NUCLEOTIDE SEQUENCE [LARGE SCALE GENOMIC DNA]</scope>
    <source>
        <strain evidence="3 4">ATCC 39419</strain>
    </source>
</reference>
<dbReference type="PANTHER" id="PTHR36437">
    <property type="entry name" value="GLYOXALASE/BLEOMYCIN RESISTANCE PROTEIN/DIOXYGENASE"/>
    <property type="match status" value="1"/>
</dbReference>
<evidence type="ECO:0000313" key="5">
    <source>
        <dbReference type="Proteomes" id="UP000553957"/>
    </source>
</evidence>
<dbReference type="InterPro" id="IPR037523">
    <property type="entry name" value="VOC_core"/>
</dbReference>
<dbReference type="AlphaFoldDB" id="A0A7Y4NWI1"/>
<evidence type="ECO:0000313" key="3">
    <source>
        <dbReference type="EMBL" id="NOL38822.1"/>
    </source>
</evidence>
<organism evidence="3 4">
    <name type="scientific">Kribbella sandramycini</name>
    <dbReference type="NCBI Taxonomy" id="60450"/>
    <lineage>
        <taxon>Bacteria</taxon>
        <taxon>Bacillati</taxon>
        <taxon>Actinomycetota</taxon>
        <taxon>Actinomycetes</taxon>
        <taxon>Propionibacteriales</taxon>
        <taxon>Kribbellaceae</taxon>
        <taxon>Kribbella</taxon>
    </lineage>
</organism>
<dbReference type="Pfam" id="PF00903">
    <property type="entry name" value="Glyoxalase"/>
    <property type="match status" value="1"/>
</dbReference>
<dbReference type="Proteomes" id="UP000553957">
    <property type="component" value="Unassembled WGS sequence"/>
</dbReference>
<gene>
    <name evidence="2" type="ORF">HNR71_004230</name>
    <name evidence="3" type="ORF">HPO96_01045</name>
</gene>
<dbReference type="EMBL" id="JABJRC010000001">
    <property type="protein sequence ID" value="NOL38822.1"/>
    <property type="molecule type" value="Genomic_DNA"/>
</dbReference>
<dbReference type="Proteomes" id="UP000534306">
    <property type="component" value="Unassembled WGS sequence"/>
</dbReference>
<feature type="domain" description="VOC" evidence="1">
    <location>
        <begin position="6"/>
        <end position="119"/>
    </location>
</feature>
<evidence type="ECO:0000313" key="4">
    <source>
        <dbReference type="Proteomes" id="UP000534306"/>
    </source>
</evidence>
<sequence>MNHFTSIHTVGIPVADQDRALAFYTNTLGLTLLSDTPLPQLAGRWIVLTTGAGASLALTPAADGEPVGRDTGVRLGTTDAAAAHAALGDAAGDLLAWPGVPPMFSFTDPDGNTLYVVQD</sequence>
<keyword evidence="4" id="KW-1185">Reference proteome</keyword>
<dbReference type="GO" id="GO:0016829">
    <property type="term" value="F:lyase activity"/>
    <property type="evidence" value="ECO:0007669"/>
    <property type="project" value="UniProtKB-KW"/>
</dbReference>
<dbReference type="GO" id="GO:0051213">
    <property type="term" value="F:dioxygenase activity"/>
    <property type="evidence" value="ECO:0007669"/>
    <property type="project" value="UniProtKB-KW"/>
</dbReference>
<evidence type="ECO:0000259" key="1">
    <source>
        <dbReference type="PROSITE" id="PS51819"/>
    </source>
</evidence>
<proteinExistence type="predicted"/>
<dbReference type="EMBL" id="JACHKF010000001">
    <property type="protein sequence ID" value="MBB6568593.1"/>
    <property type="molecule type" value="Genomic_DNA"/>
</dbReference>
<dbReference type="RefSeq" id="WP_171670203.1">
    <property type="nucleotide sequence ID" value="NZ_BAAAGT010000012.1"/>
</dbReference>
<dbReference type="PANTHER" id="PTHR36437:SF2">
    <property type="entry name" value="GLYOXALASE_BLEOMYCIN RESISTANCE PROTEIN_DIOXYGENASE"/>
    <property type="match status" value="1"/>
</dbReference>
<reference evidence="2 5" key="2">
    <citation type="submission" date="2020-08" db="EMBL/GenBank/DDBJ databases">
        <title>Sequencing the genomes of 1000 actinobacteria strains.</title>
        <authorList>
            <person name="Klenk H.-P."/>
        </authorList>
    </citation>
    <scope>NUCLEOTIDE SEQUENCE [LARGE SCALE GENOMIC DNA]</scope>
    <source>
        <strain evidence="2 5">DSM 15626</strain>
    </source>
</reference>
<dbReference type="InterPro" id="IPR029068">
    <property type="entry name" value="Glyas_Bleomycin-R_OHBP_Dase"/>
</dbReference>
<keyword evidence="2" id="KW-0456">Lyase</keyword>
<accession>A0A7Y4NWI1</accession>
<protein>
    <submittedName>
        <fullName evidence="2">Catechol 2,3-dioxygenase-like lactoylglutathione lyase family enzyme</fullName>
    </submittedName>
    <submittedName>
        <fullName evidence="3">Glyoxalase</fullName>
    </submittedName>
</protein>
<dbReference type="InterPro" id="IPR004360">
    <property type="entry name" value="Glyas_Fos-R_dOase_dom"/>
</dbReference>
<comment type="caution">
    <text evidence="3">The sequence shown here is derived from an EMBL/GenBank/DDBJ whole genome shotgun (WGS) entry which is preliminary data.</text>
</comment>
<dbReference type="Gene3D" id="3.10.180.10">
    <property type="entry name" value="2,3-Dihydroxybiphenyl 1,2-Dioxygenase, domain 1"/>
    <property type="match status" value="1"/>
</dbReference>
<keyword evidence="2" id="KW-0223">Dioxygenase</keyword>
<evidence type="ECO:0000313" key="2">
    <source>
        <dbReference type="EMBL" id="MBB6568593.1"/>
    </source>
</evidence>
<dbReference type="PROSITE" id="PS51819">
    <property type="entry name" value="VOC"/>
    <property type="match status" value="1"/>
</dbReference>
<dbReference type="SUPFAM" id="SSF54593">
    <property type="entry name" value="Glyoxalase/Bleomycin resistance protein/Dihydroxybiphenyl dioxygenase"/>
    <property type="match status" value="1"/>
</dbReference>
<keyword evidence="2" id="KW-0560">Oxidoreductase</keyword>
<name>A0A7Y4NWI1_9ACTN</name>